<comment type="function">
    <text evidence="1 13">Is required not only for elongation of protein synthesis but also for the initiation of all mRNA translation through initiator tRNA(fMet) aminoacylation.</text>
</comment>
<dbReference type="Pfam" id="PF09334">
    <property type="entry name" value="tRNA-synt_1g"/>
    <property type="match status" value="2"/>
</dbReference>
<comment type="similarity">
    <text evidence="13">Belongs to the class-I aminoacyl-tRNA synthetase family. MetG type 2A subfamily.</text>
</comment>
<reference evidence="16" key="1">
    <citation type="journal article" date="2021" name="PeerJ">
        <title>Extensive microbial diversity within the chicken gut microbiome revealed by metagenomics and culture.</title>
        <authorList>
            <person name="Gilroy R."/>
            <person name="Ravi A."/>
            <person name="Getino M."/>
            <person name="Pursley I."/>
            <person name="Horton D.L."/>
            <person name="Alikhan N.F."/>
            <person name="Baker D."/>
            <person name="Gharbi K."/>
            <person name="Hall N."/>
            <person name="Watson M."/>
            <person name="Adriaenssens E.M."/>
            <person name="Foster-Nyarko E."/>
            <person name="Jarju S."/>
            <person name="Secka A."/>
            <person name="Antonio M."/>
            <person name="Oren A."/>
            <person name="Chaudhuri R.R."/>
            <person name="La Ragione R."/>
            <person name="Hildebrand F."/>
            <person name="Pallen M.J."/>
        </authorList>
    </citation>
    <scope>NUCLEOTIDE SEQUENCE</scope>
    <source>
        <strain evidence="16">811</strain>
    </source>
</reference>
<dbReference type="GO" id="GO:0005524">
    <property type="term" value="F:ATP binding"/>
    <property type="evidence" value="ECO:0007669"/>
    <property type="project" value="UniProtKB-UniRule"/>
</dbReference>
<feature type="domain" description="TRNA-binding" evidence="15">
    <location>
        <begin position="552"/>
        <end position="653"/>
    </location>
</feature>
<evidence type="ECO:0000256" key="14">
    <source>
        <dbReference type="SAM" id="MobiDB-lite"/>
    </source>
</evidence>
<dbReference type="Pfam" id="PF01588">
    <property type="entry name" value="tRNA_bind"/>
    <property type="match status" value="1"/>
</dbReference>
<dbReference type="CDD" id="cd00814">
    <property type="entry name" value="MetRS_core"/>
    <property type="match status" value="1"/>
</dbReference>
<comment type="cofactor">
    <cofactor evidence="13">
        <name>Zn(2+)</name>
        <dbReference type="ChEBI" id="CHEBI:29105"/>
    </cofactor>
    <text evidence="13">Binds 1 zinc ion per subunit.</text>
</comment>
<dbReference type="InterPro" id="IPR002547">
    <property type="entry name" value="tRNA-bd_dom"/>
</dbReference>
<dbReference type="InterPro" id="IPR009080">
    <property type="entry name" value="tRNAsynth_Ia_anticodon-bd"/>
</dbReference>
<dbReference type="AlphaFoldDB" id="A0A9D1V8S0"/>
<keyword evidence="8 13" id="KW-0067">ATP-binding</keyword>
<evidence type="ECO:0000313" key="17">
    <source>
        <dbReference type="Proteomes" id="UP000824204"/>
    </source>
</evidence>
<keyword evidence="9 13" id="KW-0694">RNA-binding</keyword>
<dbReference type="InterPro" id="IPR014729">
    <property type="entry name" value="Rossmann-like_a/b/a_fold"/>
</dbReference>
<dbReference type="FunFam" id="2.170.220.10:FF:000002">
    <property type="entry name" value="Methionine--tRNA ligase"/>
    <property type="match status" value="1"/>
</dbReference>
<dbReference type="PANTHER" id="PTHR43326">
    <property type="entry name" value="METHIONYL-TRNA SYNTHETASE"/>
    <property type="match status" value="1"/>
</dbReference>
<feature type="binding site" evidence="13">
    <location>
        <position position="128"/>
    </location>
    <ligand>
        <name>Zn(2+)</name>
        <dbReference type="ChEBI" id="CHEBI:29105"/>
    </ligand>
</feature>
<dbReference type="InterPro" id="IPR015413">
    <property type="entry name" value="Methionyl/Leucyl_tRNA_Synth"/>
</dbReference>
<evidence type="ECO:0000256" key="5">
    <source>
        <dbReference type="ARBA" id="ARBA00022555"/>
    </source>
</evidence>
<dbReference type="GO" id="GO:0006431">
    <property type="term" value="P:methionyl-tRNA aminoacylation"/>
    <property type="evidence" value="ECO:0007669"/>
    <property type="project" value="UniProtKB-UniRule"/>
</dbReference>
<dbReference type="Gene3D" id="1.10.730.10">
    <property type="entry name" value="Isoleucyl-tRNA Synthetase, Domain 1"/>
    <property type="match status" value="1"/>
</dbReference>
<dbReference type="SUPFAM" id="SSF47323">
    <property type="entry name" value="Anticodon-binding domain of a subclass of class I aminoacyl-tRNA synthetases"/>
    <property type="match status" value="1"/>
</dbReference>
<dbReference type="InterPro" id="IPR023457">
    <property type="entry name" value="Met-tRNA_synth_2"/>
</dbReference>
<dbReference type="Proteomes" id="UP000824204">
    <property type="component" value="Unassembled WGS sequence"/>
</dbReference>
<dbReference type="NCBIfam" id="NF008900">
    <property type="entry name" value="PRK12267.1"/>
    <property type="match status" value="1"/>
</dbReference>
<evidence type="ECO:0000256" key="11">
    <source>
        <dbReference type="ARBA" id="ARBA00023146"/>
    </source>
</evidence>
<proteinExistence type="inferred from homology"/>
<feature type="binding site" evidence="13">
    <location>
        <position position="148"/>
    </location>
    <ligand>
        <name>Zn(2+)</name>
        <dbReference type="ChEBI" id="CHEBI:29105"/>
    </ligand>
</feature>
<dbReference type="InterPro" id="IPR013155">
    <property type="entry name" value="M/V/L/I-tRNA-synth_anticd-bd"/>
</dbReference>
<feature type="short sequence motif" description="'KMSKS' region" evidence="13">
    <location>
        <begin position="300"/>
        <end position="304"/>
    </location>
</feature>
<dbReference type="NCBIfam" id="TIGR00398">
    <property type="entry name" value="metG"/>
    <property type="match status" value="1"/>
</dbReference>
<dbReference type="Gene3D" id="3.40.50.620">
    <property type="entry name" value="HUPs"/>
    <property type="match status" value="1"/>
</dbReference>
<dbReference type="PROSITE" id="PS50886">
    <property type="entry name" value="TRBD"/>
    <property type="match status" value="1"/>
</dbReference>
<dbReference type="CDD" id="cd02800">
    <property type="entry name" value="tRNA_bind_EcMetRS_like"/>
    <property type="match status" value="1"/>
</dbReference>
<dbReference type="GO" id="GO:0046872">
    <property type="term" value="F:metal ion binding"/>
    <property type="evidence" value="ECO:0007669"/>
    <property type="project" value="UniProtKB-KW"/>
</dbReference>
<comment type="subcellular location">
    <subcellularLocation>
        <location evidence="2 13">Cytoplasm</location>
    </subcellularLocation>
</comment>
<feature type="short sequence motif" description="'HIGH' region" evidence="13">
    <location>
        <begin position="13"/>
        <end position="23"/>
    </location>
</feature>
<keyword evidence="5 13" id="KW-0820">tRNA-binding</keyword>
<evidence type="ECO:0000256" key="1">
    <source>
        <dbReference type="ARBA" id="ARBA00003314"/>
    </source>
</evidence>
<feature type="region of interest" description="Disordered" evidence="14">
    <location>
        <begin position="521"/>
        <end position="543"/>
    </location>
</feature>
<gene>
    <name evidence="13 16" type="primary">metG</name>
    <name evidence="16" type="ORF">H9741_07205</name>
</gene>
<evidence type="ECO:0000256" key="12">
    <source>
        <dbReference type="ARBA" id="ARBA00047364"/>
    </source>
</evidence>
<evidence type="ECO:0000256" key="4">
    <source>
        <dbReference type="ARBA" id="ARBA00022490"/>
    </source>
</evidence>
<dbReference type="HAMAP" id="MF_01228">
    <property type="entry name" value="Met_tRNA_synth_type2"/>
    <property type="match status" value="1"/>
</dbReference>
<dbReference type="PRINTS" id="PR01041">
    <property type="entry name" value="TRNASYNTHMET"/>
</dbReference>
<accession>A0A9D1V8S0</accession>
<keyword evidence="7 13" id="KW-0547">Nucleotide-binding</keyword>
<dbReference type="GO" id="GO:0000049">
    <property type="term" value="F:tRNA binding"/>
    <property type="evidence" value="ECO:0007669"/>
    <property type="project" value="UniProtKB-UniRule"/>
</dbReference>
<dbReference type="InterPro" id="IPR014758">
    <property type="entry name" value="Met-tRNA_synth"/>
</dbReference>
<feature type="binding site" evidence="13">
    <location>
        <position position="131"/>
    </location>
    <ligand>
        <name>Zn(2+)</name>
        <dbReference type="ChEBI" id="CHEBI:29105"/>
    </ligand>
</feature>
<evidence type="ECO:0000313" key="16">
    <source>
        <dbReference type="EMBL" id="HIX08240.1"/>
    </source>
</evidence>
<reference evidence="16" key="2">
    <citation type="submission" date="2021-04" db="EMBL/GenBank/DDBJ databases">
        <authorList>
            <person name="Gilroy R."/>
        </authorList>
    </citation>
    <scope>NUCLEOTIDE SEQUENCE</scope>
    <source>
        <strain evidence="16">811</strain>
    </source>
</reference>
<dbReference type="Gene3D" id="2.170.220.10">
    <property type="match status" value="1"/>
</dbReference>
<keyword evidence="4 13" id="KW-0963">Cytoplasm</keyword>
<evidence type="ECO:0000256" key="3">
    <source>
        <dbReference type="ARBA" id="ARBA00011738"/>
    </source>
</evidence>
<evidence type="ECO:0000259" key="15">
    <source>
        <dbReference type="PROSITE" id="PS50886"/>
    </source>
</evidence>
<keyword evidence="11 13" id="KW-0030">Aminoacyl-tRNA synthetase</keyword>
<dbReference type="InterPro" id="IPR033911">
    <property type="entry name" value="MetRS_core"/>
</dbReference>
<dbReference type="FunFam" id="2.40.50.140:FF:000042">
    <property type="entry name" value="Methionine--tRNA ligase"/>
    <property type="match status" value="1"/>
</dbReference>
<dbReference type="NCBIfam" id="TIGR00399">
    <property type="entry name" value="metG_C_term"/>
    <property type="match status" value="1"/>
</dbReference>
<keyword evidence="13" id="KW-0862">Zinc</keyword>
<dbReference type="InterPro" id="IPR012340">
    <property type="entry name" value="NA-bd_OB-fold"/>
</dbReference>
<feature type="binding site" evidence="13">
    <location>
        <position position="145"/>
    </location>
    <ligand>
        <name>Zn(2+)</name>
        <dbReference type="ChEBI" id="CHEBI:29105"/>
    </ligand>
</feature>
<evidence type="ECO:0000256" key="7">
    <source>
        <dbReference type="ARBA" id="ARBA00022741"/>
    </source>
</evidence>
<evidence type="ECO:0000256" key="2">
    <source>
        <dbReference type="ARBA" id="ARBA00004496"/>
    </source>
</evidence>
<protein>
    <recommendedName>
        <fullName evidence="13">Methionine--tRNA ligase</fullName>
        <ecNumber evidence="13">6.1.1.10</ecNumber>
    </recommendedName>
    <alternativeName>
        <fullName evidence="13">Methionyl-tRNA synthetase</fullName>
        <shortName evidence="13">MetRS</shortName>
    </alternativeName>
</protein>
<dbReference type="EMBL" id="DXFX01000091">
    <property type="protein sequence ID" value="HIX08240.1"/>
    <property type="molecule type" value="Genomic_DNA"/>
</dbReference>
<dbReference type="GO" id="GO:0004825">
    <property type="term" value="F:methionine-tRNA ligase activity"/>
    <property type="evidence" value="ECO:0007669"/>
    <property type="project" value="UniProtKB-UniRule"/>
</dbReference>
<keyword evidence="10 13" id="KW-0648">Protein biosynthesis</keyword>
<sequence>MAKKPYYITTAIAYTSGKPHIGNTYEAILSDAIARFKRSQGYDVRFQTGTDEHGQKIEEKAAAQNMTPKQFVDGVAAQIKGIWDLMNVSYDKFIRTTDADHEKQVQKIFKKLYEQGDIYKGTYEGMYCTPCEAFWTPSQLKDGKCPDCGREVKPAKEEAYFFRMSKYADRLLAYYEEHPEFITPVSRKNEMVNNFLKPGLQDLCVSRTSFRWGIPVDFDPKHVVYVWLDALTNYITGLGYDADGNSGELFKKYWPADVHVIGKDIIRFHTIYWPIFLMALGLPLPKKVFGHPWLLMDGSKMSKSRGNVIYADELVKIFGVDAVRYFVLGDMPFDNDGNITWELITDRVNADLANNLGNLVSRTAAMSLKYFDGVLCDKGAAEPVDEEVRSMALALYGKVAAKMDEFKIADALDEIFSFLRRCNKYIDETAPWVLARDESKKDRLSTVLYNLSESIVIAAGLLYPFLPETAEKIAKQFNTSLRPCAPQEKFGLIENGSRVSPTEQHLFARKNYKDVEAEYERMHAEAEKEKPKQEKPAKSHESEYPAEISIDDFAKVRMQVAKVIACEKVEKSDKLLKSTVQLGNETRTVVSGIAKYYTPEQMVGKKVIMVTNLKPAKLRGVLSEGMILCAEDAEGKLCLLTPETDIADGSGIY</sequence>
<comment type="subunit">
    <text evidence="3 13">Homodimer.</text>
</comment>
<organism evidence="16 17">
    <name type="scientific">Candidatus Borkfalkia faecipullorum</name>
    <dbReference type="NCBI Taxonomy" id="2838510"/>
    <lineage>
        <taxon>Bacteria</taxon>
        <taxon>Bacillati</taxon>
        <taxon>Bacillota</taxon>
        <taxon>Clostridia</taxon>
        <taxon>Christensenellales</taxon>
        <taxon>Christensenellaceae</taxon>
        <taxon>Candidatus Borkfalkia</taxon>
    </lineage>
</organism>
<dbReference type="InterPro" id="IPR041872">
    <property type="entry name" value="Anticodon_Met"/>
</dbReference>
<dbReference type="CDD" id="cd07957">
    <property type="entry name" value="Anticodon_Ia_Met"/>
    <property type="match status" value="1"/>
</dbReference>
<dbReference type="SUPFAM" id="SSF52374">
    <property type="entry name" value="Nucleotidylyl transferase"/>
    <property type="match status" value="1"/>
</dbReference>
<dbReference type="Pfam" id="PF08264">
    <property type="entry name" value="Anticodon_1"/>
    <property type="match status" value="1"/>
</dbReference>
<dbReference type="EC" id="6.1.1.10" evidence="13"/>
<keyword evidence="13" id="KW-0479">Metal-binding</keyword>
<dbReference type="Gene3D" id="2.40.50.140">
    <property type="entry name" value="Nucleic acid-binding proteins"/>
    <property type="match status" value="1"/>
</dbReference>
<comment type="caution">
    <text evidence="13">Lacks conserved residue(s) required for the propagation of feature annotation.</text>
</comment>
<evidence type="ECO:0000256" key="6">
    <source>
        <dbReference type="ARBA" id="ARBA00022598"/>
    </source>
</evidence>
<comment type="caution">
    <text evidence="16">The sequence shown here is derived from an EMBL/GenBank/DDBJ whole genome shotgun (WGS) entry which is preliminary data.</text>
</comment>
<dbReference type="PANTHER" id="PTHR43326:SF1">
    <property type="entry name" value="METHIONINE--TRNA LIGASE, MITOCHONDRIAL"/>
    <property type="match status" value="1"/>
</dbReference>
<evidence type="ECO:0000256" key="8">
    <source>
        <dbReference type="ARBA" id="ARBA00022840"/>
    </source>
</evidence>
<dbReference type="InterPro" id="IPR004495">
    <property type="entry name" value="Met-tRNA-synth_bsu_C"/>
</dbReference>
<evidence type="ECO:0000256" key="9">
    <source>
        <dbReference type="ARBA" id="ARBA00022884"/>
    </source>
</evidence>
<evidence type="ECO:0000256" key="13">
    <source>
        <dbReference type="HAMAP-Rule" id="MF_01228"/>
    </source>
</evidence>
<evidence type="ECO:0000256" key="10">
    <source>
        <dbReference type="ARBA" id="ARBA00022917"/>
    </source>
</evidence>
<comment type="catalytic activity">
    <reaction evidence="12 13">
        <text>tRNA(Met) + L-methionine + ATP = L-methionyl-tRNA(Met) + AMP + diphosphate</text>
        <dbReference type="Rhea" id="RHEA:13481"/>
        <dbReference type="Rhea" id="RHEA-COMP:9667"/>
        <dbReference type="Rhea" id="RHEA-COMP:9698"/>
        <dbReference type="ChEBI" id="CHEBI:30616"/>
        <dbReference type="ChEBI" id="CHEBI:33019"/>
        <dbReference type="ChEBI" id="CHEBI:57844"/>
        <dbReference type="ChEBI" id="CHEBI:78442"/>
        <dbReference type="ChEBI" id="CHEBI:78530"/>
        <dbReference type="ChEBI" id="CHEBI:456215"/>
        <dbReference type="EC" id="6.1.1.10"/>
    </reaction>
</comment>
<name>A0A9D1V8S0_9FIRM</name>
<dbReference type="GO" id="GO:0005737">
    <property type="term" value="C:cytoplasm"/>
    <property type="evidence" value="ECO:0007669"/>
    <property type="project" value="UniProtKB-SubCell"/>
</dbReference>
<keyword evidence="6 13" id="KW-0436">Ligase</keyword>
<dbReference type="SUPFAM" id="SSF50249">
    <property type="entry name" value="Nucleic acid-binding proteins"/>
    <property type="match status" value="1"/>
</dbReference>